<keyword evidence="6" id="KW-1185">Reference proteome</keyword>
<dbReference type="InterPro" id="IPR036390">
    <property type="entry name" value="WH_DNA-bd_sf"/>
</dbReference>
<evidence type="ECO:0000259" key="4">
    <source>
        <dbReference type="PROSITE" id="PS50995"/>
    </source>
</evidence>
<dbReference type="InterPro" id="IPR036388">
    <property type="entry name" value="WH-like_DNA-bd_sf"/>
</dbReference>
<reference evidence="6" key="1">
    <citation type="submission" date="2016-10" db="EMBL/GenBank/DDBJ databases">
        <authorList>
            <person name="Varghese N."/>
            <person name="Submissions S."/>
        </authorList>
    </citation>
    <scope>NUCLEOTIDE SEQUENCE [LARGE SCALE GENOMIC DNA]</scope>
    <source>
        <strain evidence="6">Gh-48</strain>
    </source>
</reference>
<dbReference type="RefSeq" id="WP_091206357.1">
    <property type="nucleotide sequence ID" value="NZ_FOCL01000001.1"/>
</dbReference>
<evidence type="ECO:0000313" key="5">
    <source>
        <dbReference type="EMBL" id="SEM61657.1"/>
    </source>
</evidence>
<keyword evidence="3" id="KW-0804">Transcription</keyword>
<dbReference type="EMBL" id="FOCL01000001">
    <property type="protein sequence ID" value="SEM61657.1"/>
    <property type="molecule type" value="Genomic_DNA"/>
</dbReference>
<dbReference type="GO" id="GO:0003677">
    <property type="term" value="F:DNA binding"/>
    <property type="evidence" value="ECO:0007669"/>
    <property type="project" value="UniProtKB-KW"/>
</dbReference>
<dbReference type="InterPro" id="IPR000835">
    <property type="entry name" value="HTH_MarR-typ"/>
</dbReference>
<dbReference type="PANTHER" id="PTHR42756">
    <property type="entry name" value="TRANSCRIPTIONAL REGULATOR, MARR"/>
    <property type="match status" value="1"/>
</dbReference>
<sequence length="144" mass="16772">MKNIQLISKRLKKINYLYTKMILNELSPFELDHHFEVLLTLAVEEKQITQNRLSELLQIDKSRTAVIVFDLEKRGLVSININPEDRRRHYISLSPLAKSFIPHIELSVEKINQLAGAGIEQQKLMTFFEVSEMIQHNLVNKLSC</sequence>
<evidence type="ECO:0000256" key="2">
    <source>
        <dbReference type="ARBA" id="ARBA00023125"/>
    </source>
</evidence>
<protein>
    <submittedName>
        <fullName evidence="5">DNA-binding transcriptional regulator, MarR family</fullName>
    </submittedName>
</protein>
<dbReference type="STRING" id="551995.SAMN05192574_101190"/>
<feature type="domain" description="HTH marR-type" evidence="4">
    <location>
        <begin position="1"/>
        <end position="136"/>
    </location>
</feature>
<dbReference type="SUPFAM" id="SSF46785">
    <property type="entry name" value="Winged helix' DNA-binding domain"/>
    <property type="match status" value="1"/>
</dbReference>
<keyword evidence="1" id="KW-0805">Transcription regulation</keyword>
<evidence type="ECO:0000256" key="1">
    <source>
        <dbReference type="ARBA" id="ARBA00023015"/>
    </source>
</evidence>
<organism evidence="5 6">
    <name type="scientific">Mucilaginibacter gossypiicola</name>
    <dbReference type="NCBI Taxonomy" id="551995"/>
    <lineage>
        <taxon>Bacteria</taxon>
        <taxon>Pseudomonadati</taxon>
        <taxon>Bacteroidota</taxon>
        <taxon>Sphingobacteriia</taxon>
        <taxon>Sphingobacteriales</taxon>
        <taxon>Sphingobacteriaceae</taxon>
        <taxon>Mucilaginibacter</taxon>
    </lineage>
</organism>
<accession>A0A1H7ZWG7</accession>
<gene>
    <name evidence="5" type="ORF">SAMN05192574_101190</name>
</gene>
<dbReference type="Pfam" id="PF12802">
    <property type="entry name" value="MarR_2"/>
    <property type="match status" value="1"/>
</dbReference>
<keyword evidence="2 5" id="KW-0238">DNA-binding</keyword>
<evidence type="ECO:0000313" key="6">
    <source>
        <dbReference type="Proteomes" id="UP000198942"/>
    </source>
</evidence>
<dbReference type="OrthoDB" id="9814496at2"/>
<dbReference type="SMART" id="SM00347">
    <property type="entry name" value="HTH_MARR"/>
    <property type="match status" value="1"/>
</dbReference>
<dbReference type="Gene3D" id="1.10.10.10">
    <property type="entry name" value="Winged helix-like DNA-binding domain superfamily/Winged helix DNA-binding domain"/>
    <property type="match status" value="1"/>
</dbReference>
<dbReference type="Proteomes" id="UP000198942">
    <property type="component" value="Unassembled WGS sequence"/>
</dbReference>
<evidence type="ECO:0000256" key="3">
    <source>
        <dbReference type="ARBA" id="ARBA00023163"/>
    </source>
</evidence>
<dbReference type="AlphaFoldDB" id="A0A1H7ZWG7"/>
<dbReference type="GO" id="GO:0003700">
    <property type="term" value="F:DNA-binding transcription factor activity"/>
    <property type="evidence" value="ECO:0007669"/>
    <property type="project" value="InterPro"/>
</dbReference>
<dbReference type="PROSITE" id="PS50995">
    <property type="entry name" value="HTH_MARR_2"/>
    <property type="match status" value="1"/>
</dbReference>
<name>A0A1H7ZWG7_9SPHI</name>
<dbReference type="PANTHER" id="PTHR42756:SF1">
    <property type="entry name" value="TRANSCRIPTIONAL REPRESSOR OF EMRAB OPERON"/>
    <property type="match status" value="1"/>
</dbReference>
<proteinExistence type="predicted"/>